<gene>
    <name evidence="2" type="ORF">BN1708_015635</name>
    <name evidence="3" type="ORF">BN1723_015692</name>
</gene>
<accession>A0A0G4M5Y4</accession>
<dbReference type="AlphaFoldDB" id="A0A0G4M5Y4"/>
<dbReference type="Proteomes" id="UP000044602">
    <property type="component" value="Unassembled WGS sequence"/>
</dbReference>
<dbReference type="Proteomes" id="UP000045706">
    <property type="component" value="Unassembled WGS sequence"/>
</dbReference>
<protein>
    <submittedName>
        <fullName evidence="2">Uncharacterized protein</fullName>
    </submittedName>
</protein>
<dbReference type="EMBL" id="CVQI01032008">
    <property type="protein sequence ID" value="CRK40263.1"/>
    <property type="molecule type" value="Genomic_DNA"/>
</dbReference>
<evidence type="ECO:0000313" key="4">
    <source>
        <dbReference type="Proteomes" id="UP000044602"/>
    </source>
</evidence>
<dbReference type="Pfam" id="PF14441">
    <property type="entry name" value="OTT_1508_deam"/>
    <property type="match status" value="1"/>
</dbReference>
<feature type="region of interest" description="Disordered" evidence="1">
    <location>
        <begin position="24"/>
        <end position="44"/>
    </location>
</feature>
<keyword evidence="4" id="KW-1185">Reference proteome</keyword>
<organism evidence="2 4">
    <name type="scientific">Verticillium longisporum</name>
    <name type="common">Verticillium dahliae var. longisporum</name>
    <dbReference type="NCBI Taxonomy" id="100787"/>
    <lineage>
        <taxon>Eukaryota</taxon>
        <taxon>Fungi</taxon>
        <taxon>Dikarya</taxon>
        <taxon>Ascomycota</taxon>
        <taxon>Pezizomycotina</taxon>
        <taxon>Sordariomycetes</taxon>
        <taxon>Hypocreomycetidae</taxon>
        <taxon>Glomerellales</taxon>
        <taxon>Plectosphaerellaceae</taxon>
        <taxon>Verticillium</taxon>
    </lineage>
</organism>
<name>A0A0G4M5Y4_VERLO</name>
<dbReference type="InterPro" id="IPR027796">
    <property type="entry name" value="OTT_1508_deam-like"/>
</dbReference>
<evidence type="ECO:0000256" key="1">
    <source>
        <dbReference type="SAM" id="MobiDB-lite"/>
    </source>
</evidence>
<reference evidence="4 5" key="1">
    <citation type="submission" date="2015-05" db="EMBL/GenBank/DDBJ databases">
        <authorList>
            <person name="Fogelqvist Johan"/>
        </authorList>
    </citation>
    <scope>NUCLEOTIDE SEQUENCE [LARGE SCALE GENOMIC DNA]</scope>
    <source>
        <strain evidence="2">VL1</strain>
        <strain evidence="3">VL2</strain>
    </source>
</reference>
<dbReference type="STRING" id="100787.A0A0G4M5Y4"/>
<evidence type="ECO:0000313" key="3">
    <source>
        <dbReference type="EMBL" id="CRK40263.1"/>
    </source>
</evidence>
<evidence type="ECO:0000313" key="5">
    <source>
        <dbReference type="Proteomes" id="UP000045706"/>
    </source>
</evidence>
<sequence length="505" mass="57330">MAAALNFWTPSSSRSFHTSVAKLRKRTQNPSEPQFYRGSATPGPDGHVLSLGDELQMADNLAYLAHSEENVHMVSAVTLEEHPSCLVVVLASNSTPSQSIIAGLSDILATLSRRRILGRIRPPWIRQPSHIRKARPFLKDRVLDLAKELKKRLTSTPQLQVAYDHVSELIDFLETLSRKLEQDDISRALEHIIMKCASIAAAGNMRSLEEHLKFNGVSSVLYSSPEVRQIDKLARYLLLCKDFLRLARKPEYRALFSHINVIALEAFSGIIRPGLSLKCFFHAEIQQILHLERNICRPDVRAIGCSKSACYLCDLFILKQGRDCISHAHRRLYERWTIPDVDWMTEAQACAFSAIIQDMIQHMDEAVRFQQARDMPRRLDPVESKASYLYQAVLQYPLSPPPGRQDSSVVITSADLPFHSRVYIGREPFDLQINQLHVSFEFVSISAGWISELMSVEASTIATDDEIKVSCDPETSQVRFQLRHGPQLCIEVRFLWEKVDRVAFV</sequence>
<proteinExistence type="predicted"/>
<dbReference type="EMBL" id="CVQH01021196">
    <property type="protein sequence ID" value="CRK29688.1"/>
    <property type="molecule type" value="Genomic_DNA"/>
</dbReference>
<evidence type="ECO:0000313" key="2">
    <source>
        <dbReference type="EMBL" id="CRK29688.1"/>
    </source>
</evidence>